<evidence type="ECO:0000313" key="2">
    <source>
        <dbReference type="Proteomes" id="UP000830768"/>
    </source>
</evidence>
<dbReference type="EMBL" id="CP090030">
    <property type="protein sequence ID" value="UPK89731.1"/>
    <property type="molecule type" value="Genomic_DNA"/>
</dbReference>
<gene>
    <name evidence="1" type="ORF">LCI18_000666</name>
</gene>
<accession>A0ACD3YLH0</accession>
<reference evidence="1" key="1">
    <citation type="submission" date="2021-11" db="EMBL/GenBank/DDBJ databases">
        <title>Fusarium solani-melongenae Genome sequencing and assembly.</title>
        <authorList>
            <person name="Xie S."/>
            <person name="Huang L."/>
            <person name="Zhang X."/>
        </authorList>
    </citation>
    <scope>NUCLEOTIDE SEQUENCE</scope>
    <source>
        <strain evidence="1">CRI 24-3</strain>
    </source>
</reference>
<name>A0ACD3YLH0_FUSSC</name>
<proteinExistence type="predicted"/>
<organism evidence="1 2">
    <name type="scientific">Fusarium solani subsp. cucurbitae</name>
    <name type="common">Neocosmosporum cucurbitae</name>
    <dbReference type="NCBI Taxonomy" id="2747967"/>
    <lineage>
        <taxon>Eukaryota</taxon>
        <taxon>Fungi</taxon>
        <taxon>Dikarya</taxon>
        <taxon>Ascomycota</taxon>
        <taxon>Pezizomycotina</taxon>
        <taxon>Sordariomycetes</taxon>
        <taxon>Hypocreomycetidae</taxon>
        <taxon>Hypocreales</taxon>
        <taxon>Nectriaceae</taxon>
        <taxon>Fusarium</taxon>
        <taxon>Fusarium solani species complex</taxon>
    </lineage>
</organism>
<dbReference type="Proteomes" id="UP000830768">
    <property type="component" value="Chromosome 1"/>
</dbReference>
<sequence length="55" mass="6170">MDGSTSRMPSVYRDSIPAHDPVDDNNAKCVSSWTVCDSQTRTTREMKDDECVFLA</sequence>
<keyword evidence="2" id="KW-1185">Reference proteome</keyword>
<protein>
    <submittedName>
        <fullName evidence="1">Uncharacterized protein</fullName>
    </submittedName>
</protein>
<evidence type="ECO:0000313" key="1">
    <source>
        <dbReference type="EMBL" id="UPK89731.1"/>
    </source>
</evidence>